<organism evidence="2">
    <name type="scientific">Gaeumannomyces tritici (strain R3-111a-1)</name>
    <name type="common">Wheat and barley take-all root rot fungus</name>
    <name type="synonym">Gaeumannomyces graminis var. tritici</name>
    <dbReference type="NCBI Taxonomy" id="644352"/>
    <lineage>
        <taxon>Eukaryota</taxon>
        <taxon>Fungi</taxon>
        <taxon>Dikarya</taxon>
        <taxon>Ascomycota</taxon>
        <taxon>Pezizomycotina</taxon>
        <taxon>Sordariomycetes</taxon>
        <taxon>Sordariomycetidae</taxon>
        <taxon>Magnaporthales</taxon>
        <taxon>Magnaporthaceae</taxon>
        <taxon>Gaeumannomyces</taxon>
    </lineage>
</organism>
<reference evidence="2" key="2">
    <citation type="submission" date="2010-07" db="EMBL/GenBank/DDBJ databases">
        <authorList>
            <consortium name="The Broad Institute Genome Sequencing Platform"/>
            <consortium name="Broad Institute Genome Sequencing Center for Infectious Disease"/>
            <person name="Ma L.-J."/>
            <person name="Dead R."/>
            <person name="Young S."/>
            <person name="Zeng Q."/>
            <person name="Koehrsen M."/>
            <person name="Alvarado L."/>
            <person name="Berlin A."/>
            <person name="Chapman S.B."/>
            <person name="Chen Z."/>
            <person name="Freedman E."/>
            <person name="Gellesch M."/>
            <person name="Goldberg J."/>
            <person name="Griggs A."/>
            <person name="Gujja S."/>
            <person name="Heilman E.R."/>
            <person name="Heiman D."/>
            <person name="Hepburn T."/>
            <person name="Howarth C."/>
            <person name="Jen D."/>
            <person name="Larson L."/>
            <person name="Mehta T."/>
            <person name="Neiman D."/>
            <person name="Pearson M."/>
            <person name="Roberts A."/>
            <person name="Saif S."/>
            <person name="Shea T."/>
            <person name="Shenoy N."/>
            <person name="Sisk P."/>
            <person name="Stolte C."/>
            <person name="Sykes S."/>
            <person name="Walk T."/>
            <person name="White J."/>
            <person name="Yandava C."/>
            <person name="Haas B."/>
            <person name="Nusbaum C."/>
            <person name="Birren B."/>
        </authorList>
    </citation>
    <scope>NUCLEOTIDE SEQUENCE</scope>
    <source>
        <strain evidence="2">R3-111a-1</strain>
    </source>
</reference>
<accession>J3PDV9</accession>
<sequence length="365" mass="40981">MSGPNHAKYQERLDFIQQRVLTRHLGLRGEDLERTTVNPIHYDPDCPFKYNNFIYHIRLPPSAALFHGTTVETQCHQQQSCVPIPAGTNDFILKLTNQDAEGAHYATRVENEVAIMTLASAALRSIELDVVPRIFAWASEATSQGFGGLTFDGSGRIGWRANGVRERLDAFLQNAFPGLFASFTSKDRKVIVHGDFNTNNILVDPTSGRLTAFVDYDFSTILHPSFEFFRFFNGDMGQLQGWSGDVTNESSAMIKAKMALREGKLTGTFPNDLPGPKCLEEGEELTWDWDLAKAWENSLKEVGAERPSTMAGIENIADFDALLNAILPWQFDNPDFLSMQSEDTVKRMGLFFGKELLKRLEHMGF</sequence>
<reference evidence="3" key="4">
    <citation type="journal article" date="2015" name="G3 (Bethesda)">
        <title>Genome sequences of three phytopathogenic species of the Magnaporthaceae family of fungi.</title>
        <authorList>
            <person name="Okagaki L.H."/>
            <person name="Nunes C.C."/>
            <person name="Sailsbery J."/>
            <person name="Clay B."/>
            <person name="Brown D."/>
            <person name="John T."/>
            <person name="Oh Y."/>
            <person name="Young N."/>
            <person name="Fitzgerald M."/>
            <person name="Haas B.J."/>
            <person name="Zeng Q."/>
            <person name="Young S."/>
            <person name="Adiconis X."/>
            <person name="Fan L."/>
            <person name="Levin J.Z."/>
            <person name="Mitchell T.K."/>
            <person name="Okubara P.A."/>
            <person name="Farman M.L."/>
            <person name="Kohn L.M."/>
            <person name="Birren B."/>
            <person name="Ma L.-J."/>
            <person name="Dean R.A."/>
        </authorList>
    </citation>
    <scope>NUCLEOTIDE SEQUENCE</scope>
    <source>
        <strain evidence="3">R3-111a-1</strain>
    </source>
</reference>
<dbReference type="eggNOG" id="ENOG502SIZM">
    <property type="taxonomic scope" value="Eukaryota"/>
</dbReference>
<dbReference type="VEuPathDB" id="FungiDB:GGTG_11682"/>
<dbReference type="GeneID" id="20352140"/>
<evidence type="ECO:0000259" key="1">
    <source>
        <dbReference type="Pfam" id="PF01636"/>
    </source>
</evidence>
<evidence type="ECO:0000313" key="2">
    <source>
        <dbReference type="EMBL" id="EJT70659.1"/>
    </source>
</evidence>
<dbReference type="Proteomes" id="UP000006039">
    <property type="component" value="Unassembled WGS sequence"/>
</dbReference>
<dbReference type="InterPro" id="IPR002575">
    <property type="entry name" value="Aminoglycoside_PTrfase"/>
</dbReference>
<feature type="domain" description="Aminoglycoside phosphotransferase" evidence="1">
    <location>
        <begin position="161"/>
        <end position="233"/>
    </location>
</feature>
<dbReference type="EMBL" id="GL385401">
    <property type="protein sequence ID" value="EJT70659.1"/>
    <property type="molecule type" value="Genomic_DNA"/>
</dbReference>
<dbReference type="HOGENOM" id="CLU_046553_0_0_1"/>
<dbReference type="EnsemblFungi" id="EJT70659">
    <property type="protein sequence ID" value="EJT70659"/>
    <property type="gene ID" value="GGTG_11682"/>
</dbReference>
<proteinExistence type="predicted"/>
<dbReference type="AlphaFoldDB" id="J3PDV9"/>
<dbReference type="RefSeq" id="XP_009227837.1">
    <property type="nucleotide sequence ID" value="XM_009229573.1"/>
</dbReference>
<name>J3PDV9_GAET3</name>
<gene>
    <name evidence="3" type="primary">20352140</name>
    <name evidence="2" type="ORF">GGTG_11682</name>
</gene>
<evidence type="ECO:0000313" key="4">
    <source>
        <dbReference type="Proteomes" id="UP000006039"/>
    </source>
</evidence>
<reference evidence="2" key="3">
    <citation type="submission" date="2010-09" db="EMBL/GenBank/DDBJ databases">
        <title>Annotation of Gaeumannomyces graminis var. tritici R3-111a-1.</title>
        <authorList>
            <consortium name="The Broad Institute Genome Sequencing Platform"/>
            <person name="Ma L.-J."/>
            <person name="Dead R."/>
            <person name="Young S.K."/>
            <person name="Zeng Q."/>
            <person name="Gargeya S."/>
            <person name="Fitzgerald M."/>
            <person name="Haas B."/>
            <person name="Abouelleil A."/>
            <person name="Alvarado L."/>
            <person name="Arachchi H.M."/>
            <person name="Berlin A."/>
            <person name="Brown A."/>
            <person name="Chapman S.B."/>
            <person name="Chen Z."/>
            <person name="Dunbar C."/>
            <person name="Freedman E."/>
            <person name="Gearin G."/>
            <person name="Gellesch M."/>
            <person name="Goldberg J."/>
            <person name="Griggs A."/>
            <person name="Gujja S."/>
            <person name="Heiman D."/>
            <person name="Howarth C."/>
            <person name="Larson L."/>
            <person name="Lui A."/>
            <person name="MacDonald P.J.P."/>
            <person name="Mehta T."/>
            <person name="Montmayeur A."/>
            <person name="Murphy C."/>
            <person name="Neiman D."/>
            <person name="Pearson M."/>
            <person name="Priest M."/>
            <person name="Roberts A."/>
            <person name="Saif S."/>
            <person name="Shea T."/>
            <person name="Shenoy N."/>
            <person name="Sisk P."/>
            <person name="Stolte C."/>
            <person name="Sykes S."/>
            <person name="Yandava C."/>
            <person name="Wortman J."/>
            <person name="Nusbaum C."/>
            <person name="Birren B."/>
        </authorList>
    </citation>
    <scope>NUCLEOTIDE SEQUENCE</scope>
    <source>
        <strain evidence="2">R3-111a-1</strain>
    </source>
</reference>
<protein>
    <recommendedName>
        <fullName evidence="1">Aminoglycoside phosphotransferase domain-containing protein</fullName>
    </recommendedName>
</protein>
<dbReference type="SUPFAM" id="SSF56112">
    <property type="entry name" value="Protein kinase-like (PK-like)"/>
    <property type="match status" value="1"/>
</dbReference>
<dbReference type="InterPro" id="IPR011009">
    <property type="entry name" value="Kinase-like_dom_sf"/>
</dbReference>
<reference evidence="3" key="5">
    <citation type="submission" date="2018-04" db="UniProtKB">
        <authorList>
            <consortium name="EnsemblFungi"/>
        </authorList>
    </citation>
    <scope>IDENTIFICATION</scope>
    <source>
        <strain evidence="3">R3-111a-1</strain>
    </source>
</reference>
<dbReference type="OrthoDB" id="2831558at2759"/>
<evidence type="ECO:0000313" key="3">
    <source>
        <dbReference type="EnsemblFungi" id="EJT70659"/>
    </source>
</evidence>
<reference evidence="4" key="1">
    <citation type="submission" date="2010-07" db="EMBL/GenBank/DDBJ databases">
        <title>The genome sequence of Gaeumannomyces graminis var. tritici strain R3-111a-1.</title>
        <authorList>
            <consortium name="The Broad Institute Genome Sequencing Platform"/>
            <person name="Ma L.-J."/>
            <person name="Dead R."/>
            <person name="Young S."/>
            <person name="Zeng Q."/>
            <person name="Koehrsen M."/>
            <person name="Alvarado L."/>
            <person name="Berlin A."/>
            <person name="Chapman S.B."/>
            <person name="Chen Z."/>
            <person name="Freedman E."/>
            <person name="Gellesch M."/>
            <person name="Goldberg J."/>
            <person name="Griggs A."/>
            <person name="Gujja S."/>
            <person name="Heilman E.R."/>
            <person name="Heiman D."/>
            <person name="Hepburn T."/>
            <person name="Howarth C."/>
            <person name="Jen D."/>
            <person name="Larson L."/>
            <person name="Mehta T."/>
            <person name="Neiman D."/>
            <person name="Pearson M."/>
            <person name="Roberts A."/>
            <person name="Saif S."/>
            <person name="Shea T."/>
            <person name="Shenoy N."/>
            <person name="Sisk P."/>
            <person name="Stolte C."/>
            <person name="Sykes S."/>
            <person name="Walk T."/>
            <person name="White J."/>
            <person name="Yandava C."/>
            <person name="Haas B."/>
            <person name="Nusbaum C."/>
            <person name="Birren B."/>
        </authorList>
    </citation>
    <scope>NUCLEOTIDE SEQUENCE [LARGE SCALE GENOMIC DNA]</scope>
    <source>
        <strain evidence="4">R3-111a-1</strain>
    </source>
</reference>
<dbReference type="STRING" id="644352.J3PDV9"/>
<dbReference type="Gene3D" id="3.90.1200.10">
    <property type="match status" value="1"/>
</dbReference>
<keyword evidence="4" id="KW-1185">Reference proteome</keyword>
<dbReference type="Pfam" id="PF01636">
    <property type="entry name" value="APH"/>
    <property type="match status" value="1"/>
</dbReference>